<keyword evidence="3" id="KW-1185">Reference proteome</keyword>
<dbReference type="InterPro" id="IPR029058">
    <property type="entry name" value="AB_hydrolase_fold"/>
</dbReference>
<feature type="domain" description="Dienelactone hydrolase" evidence="1">
    <location>
        <begin position="16"/>
        <end position="243"/>
    </location>
</feature>
<dbReference type="GO" id="GO:0008806">
    <property type="term" value="F:carboxymethylenebutenolidase activity"/>
    <property type="evidence" value="ECO:0007669"/>
    <property type="project" value="UniProtKB-EC"/>
</dbReference>
<dbReference type="SUPFAM" id="SSF53474">
    <property type="entry name" value="alpha/beta-Hydrolases"/>
    <property type="match status" value="1"/>
</dbReference>
<dbReference type="Pfam" id="PF01738">
    <property type="entry name" value="DLH"/>
    <property type="match status" value="1"/>
</dbReference>
<evidence type="ECO:0000259" key="1">
    <source>
        <dbReference type="Pfam" id="PF01738"/>
    </source>
</evidence>
<name>A0A7W3LNU2_ACTNM</name>
<dbReference type="Gene3D" id="3.40.50.1820">
    <property type="entry name" value="alpha/beta hydrolase"/>
    <property type="match status" value="1"/>
</dbReference>
<dbReference type="EC" id="3.1.1.45" evidence="2"/>
<dbReference type="PANTHER" id="PTHR46623">
    <property type="entry name" value="CARBOXYMETHYLENEBUTENOLIDASE-RELATED"/>
    <property type="match status" value="1"/>
</dbReference>
<comment type="caution">
    <text evidence="2">The sequence shown here is derived from an EMBL/GenBank/DDBJ whole genome shotgun (WGS) entry which is preliminary data.</text>
</comment>
<accession>A0A7W3LNU2</accession>
<evidence type="ECO:0000313" key="3">
    <source>
        <dbReference type="Proteomes" id="UP000572680"/>
    </source>
</evidence>
<gene>
    <name evidence="2" type="ORF">HNR61_003217</name>
</gene>
<dbReference type="PANTHER" id="PTHR46623:SF10">
    <property type="entry name" value="CARBOXYMETHYLENEBUTENOLIDASE HOMOLOG"/>
    <property type="match status" value="1"/>
</dbReference>
<dbReference type="Proteomes" id="UP000572680">
    <property type="component" value="Unassembled WGS sequence"/>
</dbReference>
<sequence>MPIETVRIPTPDGQADGFAVFPDDGERHPGVLMYADGFGIRPVLREMAAELAGHGYHVLVPHLFYRHGPAPVIELPEHIGEDVRPAILARLMPMIEAHTTERILRDADAYVRFLTARPGVGAGPIAVTGYCIGGLLAMHTAAAHPGQVAAVAVFHGPVSAGGPGSLDRLLSTLTARVHLGHAETDITPEALDELNQALEAAGIDHTSEIYPGTVHGFTMSDTDAFDPAALQRHWDRLLPLLARTLANGWDTAR</sequence>
<reference evidence="2 3" key="1">
    <citation type="submission" date="2020-08" db="EMBL/GenBank/DDBJ databases">
        <title>Genomic Encyclopedia of Type Strains, Phase IV (KMG-IV): sequencing the most valuable type-strain genomes for metagenomic binning, comparative biology and taxonomic classification.</title>
        <authorList>
            <person name="Goeker M."/>
        </authorList>
    </citation>
    <scope>NUCLEOTIDE SEQUENCE [LARGE SCALE GENOMIC DNA]</scope>
    <source>
        <strain evidence="2 3">DSM 44197</strain>
    </source>
</reference>
<proteinExistence type="predicted"/>
<organism evidence="2 3">
    <name type="scientific">Actinomadura namibiensis</name>
    <dbReference type="NCBI Taxonomy" id="182080"/>
    <lineage>
        <taxon>Bacteria</taxon>
        <taxon>Bacillati</taxon>
        <taxon>Actinomycetota</taxon>
        <taxon>Actinomycetes</taxon>
        <taxon>Streptosporangiales</taxon>
        <taxon>Thermomonosporaceae</taxon>
        <taxon>Actinomadura</taxon>
    </lineage>
</organism>
<dbReference type="InterPro" id="IPR051049">
    <property type="entry name" value="Dienelactone_hydrolase-like"/>
</dbReference>
<dbReference type="RefSeq" id="WP_182843882.1">
    <property type="nucleotide sequence ID" value="NZ_BAAALP010000029.1"/>
</dbReference>
<dbReference type="InterPro" id="IPR002925">
    <property type="entry name" value="Dienelactn_hydro"/>
</dbReference>
<evidence type="ECO:0000313" key="2">
    <source>
        <dbReference type="EMBL" id="MBA8951586.1"/>
    </source>
</evidence>
<dbReference type="AlphaFoldDB" id="A0A7W3LNU2"/>
<protein>
    <submittedName>
        <fullName evidence="2">Carboxymethylenebutenolidase</fullName>
        <ecNumber evidence="2">3.1.1.45</ecNumber>
    </submittedName>
</protein>
<dbReference type="EMBL" id="JACJIA010000003">
    <property type="protein sequence ID" value="MBA8951586.1"/>
    <property type="molecule type" value="Genomic_DNA"/>
</dbReference>
<keyword evidence="2" id="KW-0378">Hydrolase</keyword>